<dbReference type="Pfam" id="PF25484">
    <property type="entry name" value="DUF7907"/>
    <property type="match status" value="1"/>
</dbReference>
<evidence type="ECO:0000259" key="2">
    <source>
        <dbReference type="Pfam" id="PF25484"/>
    </source>
</evidence>
<protein>
    <recommendedName>
        <fullName evidence="2">DUF7907 domain-containing protein</fullName>
    </recommendedName>
</protein>
<dbReference type="EMBL" id="QAPG01000025">
    <property type="protein sequence ID" value="TDZ37257.1"/>
    <property type="molecule type" value="Genomic_DNA"/>
</dbReference>
<proteinExistence type="predicted"/>
<name>A0A4R8QEM8_9PEZI</name>
<dbReference type="Proteomes" id="UP000295083">
    <property type="component" value="Unassembled WGS sequence"/>
</dbReference>
<evidence type="ECO:0000256" key="1">
    <source>
        <dbReference type="SAM" id="SignalP"/>
    </source>
</evidence>
<accession>A0A4R8QEM8</accession>
<dbReference type="InterPro" id="IPR057229">
    <property type="entry name" value="DUF7907"/>
</dbReference>
<feature type="chain" id="PRO_5020254297" description="DUF7907 domain-containing protein" evidence="1">
    <location>
        <begin position="18"/>
        <end position="201"/>
    </location>
</feature>
<keyword evidence="1" id="KW-0732">Signal</keyword>
<evidence type="ECO:0000313" key="3">
    <source>
        <dbReference type="EMBL" id="TDZ37257.1"/>
    </source>
</evidence>
<sequence>MKATVLALLGALATVAAQSVNEGPFSLMYAASDGVPVYLYACHSGAAQSGLCAEGDDVSLPEGQHHQFYFDGTQSWIEEQQLTLGALWWNLPTQQVTVRLGLQLTLQYLSNAAVPIFSPGDGALRSFVFDSDNNLHLFARQNDELAVPHWSNPYDNADAYTRWYVCWTFVGNYFYKSLAWVTSGYPTNPTCERVNVFREFV</sequence>
<evidence type="ECO:0000313" key="4">
    <source>
        <dbReference type="Proteomes" id="UP000295083"/>
    </source>
</evidence>
<keyword evidence="4" id="KW-1185">Reference proteome</keyword>
<dbReference type="AlphaFoldDB" id="A0A4R8QEM8"/>
<organism evidence="3 4">
    <name type="scientific">Colletotrichum spinosum</name>
    <dbReference type="NCBI Taxonomy" id="1347390"/>
    <lineage>
        <taxon>Eukaryota</taxon>
        <taxon>Fungi</taxon>
        <taxon>Dikarya</taxon>
        <taxon>Ascomycota</taxon>
        <taxon>Pezizomycotina</taxon>
        <taxon>Sordariomycetes</taxon>
        <taxon>Hypocreomycetidae</taxon>
        <taxon>Glomerellales</taxon>
        <taxon>Glomerellaceae</taxon>
        <taxon>Colletotrichum</taxon>
        <taxon>Colletotrichum orbiculare species complex</taxon>
    </lineage>
</organism>
<feature type="domain" description="DUF7907" evidence="2">
    <location>
        <begin position="37"/>
        <end position="200"/>
    </location>
</feature>
<reference evidence="3 4" key="1">
    <citation type="submission" date="2018-11" db="EMBL/GenBank/DDBJ databases">
        <title>Genome sequence and assembly of Colletotrichum spinosum.</title>
        <authorList>
            <person name="Gan P."/>
            <person name="Shirasu K."/>
        </authorList>
    </citation>
    <scope>NUCLEOTIDE SEQUENCE [LARGE SCALE GENOMIC DNA]</scope>
    <source>
        <strain evidence="3 4">CBS 515.97</strain>
    </source>
</reference>
<gene>
    <name evidence="3" type="ORF">C8035_v007354</name>
</gene>
<feature type="signal peptide" evidence="1">
    <location>
        <begin position="1"/>
        <end position="17"/>
    </location>
</feature>
<comment type="caution">
    <text evidence="3">The sequence shown here is derived from an EMBL/GenBank/DDBJ whole genome shotgun (WGS) entry which is preliminary data.</text>
</comment>